<proteinExistence type="inferred from homology"/>
<dbReference type="GO" id="GO:0008831">
    <property type="term" value="F:dTDP-4-dehydrorhamnose reductase activity"/>
    <property type="evidence" value="ECO:0007669"/>
    <property type="project" value="UniProtKB-EC"/>
</dbReference>
<dbReference type="CDD" id="cd05254">
    <property type="entry name" value="dTDP_HR_like_SDR_e"/>
    <property type="match status" value="1"/>
</dbReference>
<dbReference type="InterPro" id="IPR036291">
    <property type="entry name" value="NAD(P)-bd_dom_sf"/>
</dbReference>
<dbReference type="Gene3D" id="3.90.25.10">
    <property type="entry name" value="UDP-galactose 4-epimerase, domain 1"/>
    <property type="match status" value="1"/>
</dbReference>
<dbReference type="InterPro" id="IPR005913">
    <property type="entry name" value="dTDP_dehydrorham_reduct"/>
</dbReference>
<sequence length="268" mass="30261">MKSNKPTVLITGATGQLGQALKELLELKANYKVICTSSSNLDITVPGQIADAFKKYEPDFCINCAAYTNVRLAETEKDKAYKVNADAPGILARACEEYQTTLIHISTDYVFDGKKDAPYTILDAPRPLNVYGASKLEGEQNIEKHCSRYYIVRTSWLYNRNYGKNFYRTILENAKKGKPMNIITSQKGTPTDVHNLAAYICQLMEETPAYGIKHFSDEEVMNWYDFSVRILKENDLDISLLTPIETLKNDVVDRPLYSALTAEANEQE</sequence>
<name>A0A4S3M3R8_9FLAO</name>
<dbReference type="GO" id="GO:0019305">
    <property type="term" value="P:dTDP-rhamnose biosynthetic process"/>
    <property type="evidence" value="ECO:0007669"/>
    <property type="project" value="UniProtKB-UniPathway"/>
</dbReference>
<dbReference type="Proteomes" id="UP000305939">
    <property type="component" value="Unassembled WGS sequence"/>
</dbReference>
<evidence type="ECO:0000313" key="9">
    <source>
        <dbReference type="Proteomes" id="UP000305939"/>
    </source>
</evidence>
<feature type="domain" description="RmlD-like substrate binding" evidence="7">
    <location>
        <begin position="7"/>
        <end position="266"/>
    </location>
</feature>
<dbReference type="PANTHER" id="PTHR10491:SF4">
    <property type="entry name" value="METHIONINE ADENOSYLTRANSFERASE 2 SUBUNIT BETA"/>
    <property type="match status" value="1"/>
</dbReference>
<dbReference type="SUPFAM" id="SSF51735">
    <property type="entry name" value="NAD(P)-binding Rossmann-fold domains"/>
    <property type="match status" value="1"/>
</dbReference>
<keyword evidence="6" id="KW-0521">NADP</keyword>
<organism evidence="8 9">
    <name type="scientific">Robertkochia marina</name>
    <dbReference type="NCBI Taxonomy" id="1227945"/>
    <lineage>
        <taxon>Bacteria</taxon>
        <taxon>Pseudomonadati</taxon>
        <taxon>Bacteroidota</taxon>
        <taxon>Flavobacteriia</taxon>
        <taxon>Flavobacteriales</taxon>
        <taxon>Flavobacteriaceae</taxon>
        <taxon>Robertkochia</taxon>
    </lineage>
</organism>
<keyword evidence="9" id="KW-1185">Reference proteome</keyword>
<dbReference type="RefSeq" id="WP_136334830.1">
    <property type="nucleotide sequence ID" value="NZ_QXMP01000001.1"/>
</dbReference>
<dbReference type="Gene3D" id="3.40.50.720">
    <property type="entry name" value="NAD(P)-binding Rossmann-like Domain"/>
    <property type="match status" value="1"/>
</dbReference>
<evidence type="ECO:0000256" key="4">
    <source>
        <dbReference type="ARBA" id="ARBA00017099"/>
    </source>
</evidence>
<evidence type="ECO:0000313" key="8">
    <source>
        <dbReference type="EMBL" id="THD69339.1"/>
    </source>
</evidence>
<gene>
    <name evidence="8" type="primary">rfbD</name>
    <name evidence="8" type="ORF">E7Z59_03165</name>
</gene>
<comment type="similarity">
    <text evidence="2 6">Belongs to the dTDP-4-dehydrorhamnose reductase family.</text>
</comment>
<comment type="caution">
    <text evidence="8">The sequence shown here is derived from an EMBL/GenBank/DDBJ whole genome shotgun (WGS) entry which is preliminary data.</text>
</comment>
<reference evidence="8 9" key="1">
    <citation type="submission" date="2019-04" db="EMBL/GenBank/DDBJ databases">
        <title>Draft genome sequence of Robertkochia marina CC-AMO-30D.</title>
        <authorList>
            <person name="Hameed A."/>
            <person name="Lin S.-Y."/>
            <person name="Shahina M."/>
            <person name="Lai W.-A."/>
            <person name="Young C.-C."/>
        </authorList>
    </citation>
    <scope>NUCLEOTIDE SEQUENCE [LARGE SCALE GENOMIC DNA]</scope>
    <source>
        <strain evidence="8 9">CC-AMO-30D</strain>
    </source>
</reference>
<dbReference type="EMBL" id="SSMC01000001">
    <property type="protein sequence ID" value="THD69339.1"/>
    <property type="molecule type" value="Genomic_DNA"/>
</dbReference>
<dbReference type="Pfam" id="PF04321">
    <property type="entry name" value="RmlD_sub_bind"/>
    <property type="match status" value="1"/>
</dbReference>
<dbReference type="PANTHER" id="PTHR10491">
    <property type="entry name" value="DTDP-4-DEHYDRORHAMNOSE REDUCTASE"/>
    <property type="match status" value="1"/>
</dbReference>
<evidence type="ECO:0000256" key="5">
    <source>
        <dbReference type="ARBA" id="ARBA00048200"/>
    </source>
</evidence>
<dbReference type="UniPathway" id="UPA00124"/>
<accession>A0A4S3M3R8</accession>
<evidence type="ECO:0000259" key="7">
    <source>
        <dbReference type="Pfam" id="PF04321"/>
    </source>
</evidence>
<evidence type="ECO:0000256" key="6">
    <source>
        <dbReference type="RuleBase" id="RU364082"/>
    </source>
</evidence>
<evidence type="ECO:0000256" key="3">
    <source>
        <dbReference type="ARBA" id="ARBA00012929"/>
    </source>
</evidence>
<protein>
    <recommendedName>
        <fullName evidence="4 6">dTDP-4-dehydrorhamnose reductase</fullName>
        <ecNumber evidence="3 6">1.1.1.133</ecNumber>
    </recommendedName>
</protein>
<evidence type="ECO:0000256" key="2">
    <source>
        <dbReference type="ARBA" id="ARBA00010944"/>
    </source>
</evidence>
<evidence type="ECO:0000256" key="1">
    <source>
        <dbReference type="ARBA" id="ARBA00004781"/>
    </source>
</evidence>
<dbReference type="InterPro" id="IPR029903">
    <property type="entry name" value="RmlD-like-bd"/>
</dbReference>
<dbReference type="NCBIfam" id="TIGR01214">
    <property type="entry name" value="rmlD"/>
    <property type="match status" value="1"/>
</dbReference>
<dbReference type="EC" id="1.1.1.133" evidence="3 6"/>
<dbReference type="OrthoDB" id="9803892at2"/>
<comment type="function">
    <text evidence="6">Catalyzes the reduction of dTDP-6-deoxy-L-lyxo-4-hexulose to yield dTDP-L-rhamnose.</text>
</comment>
<dbReference type="AlphaFoldDB" id="A0A4S3M3R8"/>
<comment type="pathway">
    <text evidence="1 6">Carbohydrate biosynthesis; dTDP-L-rhamnose biosynthesis.</text>
</comment>
<keyword evidence="6 8" id="KW-0560">Oxidoreductase</keyword>
<comment type="catalytic activity">
    <reaction evidence="5">
        <text>dTDP-beta-L-rhamnose + NADP(+) = dTDP-4-dehydro-beta-L-rhamnose + NADPH + H(+)</text>
        <dbReference type="Rhea" id="RHEA:21796"/>
        <dbReference type="ChEBI" id="CHEBI:15378"/>
        <dbReference type="ChEBI" id="CHEBI:57510"/>
        <dbReference type="ChEBI" id="CHEBI:57783"/>
        <dbReference type="ChEBI" id="CHEBI:58349"/>
        <dbReference type="ChEBI" id="CHEBI:62830"/>
        <dbReference type="EC" id="1.1.1.133"/>
    </reaction>
</comment>